<organism evidence="1 2">
    <name type="scientific">Setaria italica</name>
    <name type="common">Foxtail millet</name>
    <name type="synonym">Panicum italicum</name>
    <dbReference type="NCBI Taxonomy" id="4555"/>
    <lineage>
        <taxon>Eukaryota</taxon>
        <taxon>Viridiplantae</taxon>
        <taxon>Streptophyta</taxon>
        <taxon>Embryophyta</taxon>
        <taxon>Tracheophyta</taxon>
        <taxon>Spermatophyta</taxon>
        <taxon>Magnoliopsida</taxon>
        <taxon>Liliopsida</taxon>
        <taxon>Poales</taxon>
        <taxon>Poaceae</taxon>
        <taxon>PACMAD clade</taxon>
        <taxon>Panicoideae</taxon>
        <taxon>Panicodae</taxon>
        <taxon>Paniceae</taxon>
        <taxon>Cenchrinae</taxon>
        <taxon>Setaria</taxon>
    </lineage>
</organism>
<dbReference type="PANTHER" id="PTHR33170:SF22">
    <property type="entry name" value="OS10G0417100 PROTEIN"/>
    <property type="match status" value="1"/>
</dbReference>
<accession>K4AIT4</accession>
<dbReference type="EMBL" id="AGNK02005587">
    <property type="status" value="NOT_ANNOTATED_CDS"/>
    <property type="molecule type" value="Genomic_DNA"/>
</dbReference>
<dbReference type="Gramene" id="KQK88904">
    <property type="protein sequence ID" value="KQK88904"/>
    <property type="gene ID" value="SETIT_038796mg"/>
</dbReference>
<name>K4AIT4_SETIT</name>
<evidence type="ECO:0000313" key="2">
    <source>
        <dbReference type="Proteomes" id="UP000004995"/>
    </source>
</evidence>
<protein>
    <recommendedName>
        <fullName evidence="3">DUF4283 domain-containing protein</fullName>
    </recommendedName>
</protein>
<reference evidence="2" key="1">
    <citation type="journal article" date="2012" name="Nat. Biotechnol.">
        <title>Reference genome sequence of the model plant Setaria.</title>
        <authorList>
            <person name="Bennetzen J.L."/>
            <person name="Schmutz J."/>
            <person name="Wang H."/>
            <person name="Percifield R."/>
            <person name="Hawkins J."/>
            <person name="Pontaroli A.C."/>
            <person name="Estep M."/>
            <person name="Feng L."/>
            <person name="Vaughn J.N."/>
            <person name="Grimwood J."/>
            <person name="Jenkins J."/>
            <person name="Barry K."/>
            <person name="Lindquist E."/>
            <person name="Hellsten U."/>
            <person name="Deshpande S."/>
            <person name="Wang X."/>
            <person name="Wu X."/>
            <person name="Mitros T."/>
            <person name="Triplett J."/>
            <person name="Yang X."/>
            <person name="Ye C.Y."/>
            <person name="Mauro-Herrera M."/>
            <person name="Wang L."/>
            <person name="Li P."/>
            <person name="Sharma M."/>
            <person name="Sharma R."/>
            <person name="Ronald P.C."/>
            <person name="Panaud O."/>
            <person name="Kellogg E.A."/>
            <person name="Brutnell T.P."/>
            <person name="Doust A.N."/>
            <person name="Tuskan G.A."/>
            <person name="Rokhsar D."/>
            <person name="Devos K.M."/>
        </authorList>
    </citation>
    <scope>NUCLEOTIDE SEQUENCE [LARGE SCALE GENOMIC DNA]</scope>
    <source>
        <strain evidence="2">cv. Yugu1</strain>
    </source>
</reference>
<dbReference type="Proteomes" id="UP000004995">
    <property type="component" value="Unassembled WGS sequence"/>
</dbReference>
<dbReference type="EnsemblPlants" id="KQK88904">
    <property type="protein sequence ID" value="KQK88904"/>
    <property type="gene ID" value="SETIT_038796mg"/>
</dbReference>
<keyword evidence="2" id="KW-1185">Reference proteome</keyword>
<dbReference type="FunCoup" id="K4AIT4">
    <property type="interactions" value="103"/>
</dbReference>
<dbReference type="eggNOG" id="ENOG502R490">
    <property type="taxonomic scope" value="Eukaryota"/>
</dbReference>
<reference evidence="1" key="2">
    <citation type="submission" date="2018-08" db="UniProtKB">
        <authorList>
            <consortium name="EnsemblPlants"/>
        </authorList>
    </citation>
    <scope>IDENTIFICATION</scope>
    <source>
        <strain evidence="1">Yugu1</strain>
    </source>
</reference>
<evidence type="ECO:0000313" key="1">
    <source>
        <dbReference type="EnsemblPlants" id="KQK88904"/>
    </source>
</evidence>
<dbReference type="PANTHER" id="PTHR33170">
    <property type="entry name" value="DUF4283 DOMAIN-CONTAINING PROTEIN-RELATED"/>
    <property type="match status" value="1"/>
</dbReference>
<dbReference type="AlphaFoldDB" id="K4AIT4"/>
<dbReference type="HOGENOM" id="CLU_1621834_0_0_1"/>
<evidence type="ECO:0008006" key="3">
    <source>
        <dbReference type="Google" id="ProtNLM"/>
    </source>
</evidence>
<proteinExistence type="predicted"/>
<sequence>MEMMKTWVGERSQKKKKKMSTKLTLLPMKSYFFVEENIDSKTAREKASTTVITVISGELTAKQLEMEFRNIISGNLWKWTARKVAENKFRMRFPIAKMVVDYNNFKLGLLIEPWNSTMGAKGKLQQARFKVRGIPTNQRAMRTIAKVCSLVGKTMTIDEKIRFN</sequence>
<dbReference type="InParanoid" id="K4AIT4"/>